<evidence type="ECO:0000313" key="2">
    <source>
        <dbReference type="EMBL" id="RAO65127.1"/>
    </source>
</evidence>
<feature type="region of interest" description="Disordered" evidence="1">
    <location>
        <begin position="557"/>
        <end position="640"/>
    </location>
</feature>
<feature type="region of interest" description="Disordered" evidence="1">
    <location>
        <begin position="113"/>
        <end position="135"/>
    </location>
</feature>
<dbReference type="EMBL" id="MIKG01000001">
    <property type="protein sequence ID" value="RAO65127.1"/>
    <property type="molecule type" value="Genomic_DNA"/>
</dbReference>
<organism evidence="2 3">
    <name type="scientific">Talaromyces amestolkiae</name>
    <dbReference type="NCBI Taxonomy" id="1196081"/>
    <lineage>
        <taxon>Eukaryota</taxon>
        <taxon>Fungi</taxon>
        <taxon>Dikarya</taxon>
        <taxon>Ascomycota</taxon>
        <taxon>Pezizomycotina</taxon>
        <taxon>Eurotiomycetes</taxon>
        <taxon>Eurotiomycetidae</taxon>
        <taxon>Eurotiales</taxon>
        <taxon>Trichocomaceae</taxon>
        <taxon>Talaromyces</taxon>
        <taxon>Talaromyces sect. Talaromyces</taxon>
    </lineage>
</organism>
<gene>
    <name evidence="2" type="ORF">BHQ10_001139</name>
</gene>
<evidence type="ECO:0008006" key="4">
    <source>
        <dbReference type="Google" id="ProtNLM"/>
    </source>
</evidence>
<dbReference type="OrthoDB" id="5300765at2759"/>
<feature type="compositionally biased region" description="Basic and acidic residues" evidence="1">
    <location>
        <begin position="576"/>
        <end position="595"/>
    </location>
</feature>
<accession>A0A364KNJ5</accession>
<dbReference type="STRING" id="1196081.A0A364KNJ5"/>
<feature type="region of interest" description="Disordered" evidence="1">
    <location>
        <begin position="473"/>
        <end position="533"/>
    </location>
</feature>
<feature type="region of interest" description="Disordered" evidence="1">
    <location>
        <begin position="36"/>
        <end position="59"/>
    </location>
</feature>
<name>A0A364KNJ5_TALAM</name>
<evidence type="ECO:0000313" key="3">
    <source>
        <dbReference type="Proteomes" id="UP000249363"/>
    </source>
</evidence>
<proteinExistence type="predicted"/>
<dbReference type="GeneID" id="63790356"/>
<protein>
    <recommendedName>
        <fullName evidence="4">Sialidase</fullName>
    </recommendedName>
</protein>
<evidence type="ECO:0000256" key="1">
    <source>
        <dbReference type="SAM" id="MobiDB-lite"/>
    </source>
</evidence>
<feature type="compositionally biased region" description="Low complexity" evidence="1">
    <location>
        <begin position="123"/>
        <end position="134"/>
    </location>
</feature>
<reference evidence="2 3" key="1">
    <citation type="journal article" date="2017" name="Biotechnol. Biofuels">
        <title>Differential beta-glucosidase expression as a function of carbon source availability in Talaromyces amestolkiae: a genomic and proteomic approach.</title>
        <authorList>
            <person name="de Eugenio L.I."/>
            <person name="Mendez-Liter J.A."/>
            <person name="Nieto-Dominguez M."/>
            <person name="Alonso L."/>
            <person name="Gil-Munoz J."/>
            <person name="Barriuso J."/>
            <person name="Prieto A."/>
            <person name="Martinez M.J."/>
        </authorList>
    </citation>
    <scope>NUCLEOTIDE SEQUENCE [LARGE SCALE GENOMIC DNA]</scope>
    <source>
        <strain evidence="2 3">CIB</strain>
    </source>
</reference>
<dbReference type="RefSeq" id="XP_040729644.1">
    <property type="nucleotide sequence ID" value="XM_040873142.1"/>
</dbReference>
<feature type="compositionally biased region" description="Polar residues" evidence="1">
    <location>
        <begin position="1"/>
        <end position="17"/>
    </location>
</feature>
<dbReference type="Proteomes" id="UP000249363">
    <property type="component" value="Unassembled WGS sequence"/>
</dbReference>
<dbReference type="AlphaFoldDB" id="A0A364KNJ5"/>
<keyword evidence="3" id="KW-1185">Reference proteome</keyword>
<feature type="region of interest" description="Disordered" evidence="1">
    <location>
        <begin position="1"/>
        <end position="20"/>
    </location>
</feature>
<sequence length="640" mass="69639">MTNITTPRTSTSPNYQHGPQLLPKIRTQDVVLEPVSSVGPRRHRRVLSNTRNPPGYMPYPTARPSALSRNVIDASAAADCSGLISPISPASTHPAMISSGLSSPIALTTSAASAANKRKSMPSAGHSRSGSTSSIDEVTLSRYGYPTYRQLPKYVSQSEASPISPVDPSSFVFPAYNRQVPSVQVPSVQVPCPVQLPTQQAAYSALPSPQNYDYLRVHSAQPSPVGFLAPPLPSPASSTTLLTYLTNTTPAVNLVRTVNYGPTRGLNDYFWWDIRQLRSWSSFSLNTFNDINGLTQLLKTPIPSHLTPQPMIASARLTPESENALINLVGDIYAPRINAALRVSQGSDHMRLYVSPDANSSGSRGANGPHFLANYASDTDVTASGVRRGRVVGIVKSFDRWNTGMRNEPPHRRVEYLRGLAHLQRCMREHSCRYGFIISEIELVCVRAGCDDGDDVPYFGYLELSSPIATKESSSNHASRCADQTSRRRSCTPPHSSASSSYGDGRSTHSRSSSLSSLSSHHQDDNSAENGLGGVPLTATLALYFLLMLSKSMPLPSQPSGHLNVGGPGALSRQRILPEPKDKWIPEPQLGEKREAKRVRGWIMPQDAWHRREGSRSKNNTNVNGDGGRGKRGRKELAMQ</sequence>
<feature type="compositionally biased region" description="Low complexity" evidence="1">
    <location>
        <begin position="510"/>
        <end position="520"/>
    </location>
</feature>
<feature type="compositionally biased region" description="Polar residues" evidence="1">
    <location>
        <begin position="473"/>
        <end position="484"/>
    </location>
</feature>
<comment type="caution">
    <text evidence="2">The sequence shown here is derived from an EMBL/GenBank/DDBJ whole genome shotgun (WGS) entry which is preliminary data.</text>
</comment>